<dbReference type="EMBL" id="CP129674">
    <property type="protein sequence ID" value="XDS44375.1"/>
    <property type="molecule type" value="Genomic_DNA"/>
</dbReference>
<dbReference type="RefSeq" id="WP_369343963.1">
    <property type="nucleotide sequence ID" value="NZ_CP129674.1"/>
</dbReference>
<reference evidence="1" key="1">
    <citation type="submission" date="2023-07" db="EMBL/GenBank/DDBJ databases">
        <title>Bifidobacterium aquikefiriaerophilum sp. nov. and Bifidobacterium eccum sp. nov., isolated from water kefir.</title>
        <authorList>
            <person name="Breselge S."/>
            <person name="Bellassi P."/>
            <person name="Barcenilla C."/>
            <person name="Alvarez-Ordonez A."/>
            <person name="Morelli L."/>
            <person name="Cotter P.D."/>
        </authorList>
    </citation>
    <scope>NUCLEOTIDE SEQUENCE</scope>
    <source>
        <strain evidence="1">WK041_4_12</strain>
    </source>
</reference>
<proteinExistence type="predicted"/>
<dbReference type="KEGG" id="baqk:QN215_08960"/>
<gene>
    <name evidence="1" type="ORF">QN215_08960</name>
</gene>
<protein>
    <submittedName>
        <fullName evidence="1">Uncharacterized protein</fullName>
    </submittedName>
</protein>
<sequence>MKPKIITLISALAIIIATLGVYTVHTLSAAAATGTTRAYAVMMHDMTSEQEMTAAYS</sequence>
<name>A0AB39U675_9BIFI</name>
<organism evidence="1">
    <name type="scientific">Bifidobacterium aquikefiricola</name>
    <dbReference type="NCBI Taxonomy" id="3059038"/>
    <lineage>
        <taxon>Bacteria</taxon>
        <taxon>Bacillati</taxon>
        <taxon>Actinomycetota</taxon>
        <taxon>Actinomycetes</taxon>
        <taxon>Bifidobacteriales</taxon>
        <taxon>Bifidobacteriaceae</taxon>
        <taxon>Bifidobacterium</taxon>
    </lineage>
</organism>
<accession>A0AB39U675</accession>
<dbReference type="AlphaFoldDB" id="A0AB39U675"/>
<evidence type="ECO:0000313" key="1">
    <source>
        <dbReference type="EMBL" id="XDS44375.1"/>
    </source>
</evidence>